<accession>A0A2K2CID4</accession>
<evidence type="ECO:0000313" key="2">
    <source>
        <dbReference type="EMBL" id="PNT61791.1"/>
    </source>
</evidence>
<evidence type="ECO:0000313" key="4">
    <source>
        <dbReference type="Proteomes" id="UP000008810"/>
    </source>
</evidence>
<reference evidence="2 3" key="1">
    <citation type="journal article" date="2010" name="Nature">
        <title>Genome sequencing and analysis of the model grass Brachypodium distachyon.</title>
        <authorList>
            <consortium name="International Brachypodium Initiative"/>
        </authorList>
    </citation>
    <scope>NUCLEOTIDE SEQUENCE [LARGE SCALE GENOMIC DNA]</scope>
    <source>
        <strain evidence="2 3">Bd21</strain>
    </source>
</reference>
<dbReference type="Proteomes" id="UP000008810">
    <property type="component" value="Chromosome 5"/>
</dbReference>
<evidence type="ECO:0000259" key="1">
    <source>
        <dbReference type="Pfam" id="PF13966"/>
    </source>
</evidence>
<sequence>MPVGPDRLLVSDWSMLEEKFLKRLDGWKSNTLSLGGRVTVINSCLTSCPVYHMSMHLLPKTIITKLDKIRRRLVCLLCKWWWKLEREEGLWQTIVRNKYLRQGGIFYIKHKQVDSASWHDLLKIKQLYLLGRCMVIGDGRRTDFWGDAWCGHTPLSQLFPSLHAISNDLGCTVRELADRRWNFSFKRWLDEHNQRCLVELGDKLMGVRFNQDRDKPVWKWEKSGKFSVKSIYTHLSSNGIDRSFKHLWKAKIPLKIKIWLWLIWHNAIATKDNMKKRQWEGDTKCRFCHEKETIGHLFFTCSAVAYVWGTVTNTLGATTRPGCFSQYFWWITQHSAFSRNVQIAGLAAICWAIWKIRNRACFEGKLIRSPVELICTACSFLTHWAGIHNETDGAMLRSGSAGLQEEALRVHQVYARNTRRRLEDDAHADTVRPDGD</sequence>
<gene>
    <name evidence="2" type="ORF">BRADI_5g20757v3</name>
</gene>
<dbReference type="PANTHER" id="PTHR33116">
    <property type="entry name" value="REVERSE TRANSCRIPTASE ZINC-BINDING DOMAIN-CONTAINING PROTEIN-RELATED-RELATED"/>
    <property type="match status" value="1"/>
</dbReference>
<reference evidence="2" key="2">
    <citation type="submission" date="2017-06" db="EMBL/GenBank/DDBJ databases">
        <title>WGS assembly of Brachypodium distachyon.</title>
        <authorList>
            <consortium name="The International Brachypodium Initiative"/>
            <person name="Lucas S."/>
            <person name="Harmon-Smith M."/>
            <person name="Lail K."/>
            <person name="Tice H."/>
            <person name="Grimwood J."/>
            <person name="Bruce D."/>
            <person name="Barry K."/>
            <person name="Shu S."/>
            <person name="Lindquist E."/>
            <person name="Wang M."/>
            <person name="Pitluck S."/>
            <person name="Vogel J.P."/>
            <person name="Garvin D.F."/>
            <person name="Mockler T.C."/>
            <person name="Schmutz J."/>
            <person name="Rokhsar D."/>
            <person name="Bevan M.W."/>
        </authorList>
    </citation>
    <scope>NUCLEOTIDE SEQUENCE</scope>
    <source>
        <strain evidence="2">Bd21</strain>
    </source>
</reference>
<dbReference type="InterPro" id="IPR026960">
    <property type="entry name" value="RVT-Znf"/>
</dbReference>
<protein>
    <recommendedName>
        <fullName evidence="1">Reverse transcriptase zinc-binding domain-containing protein</fullName>
    </recommendedName>
</protein>
<dbReference type="EMBL" id="CM000884">
    <property type="protein sequence ID" value="PNT61791.1"/>
    <property type="molecule type" value="Genomic_DNA"/>
</dbReference>
<evidence type="ECO:0000313" key="3">
    <source>
        <dbReference type="EnsemblPlants" id="PNT61791"/>
    </source>
</evidence>
<dbReference type="OrthoDB" id="689430at2759"/>
<dbReference type="InParanoid" id="A0A2K2CID4"/>
<proteinExistence type="predicted"/>
<dbReference type="Pfam" id="PF13966">
    <property type="entry name" value="zf-RVT"/>
    <property type="match status" value="1"/>
</dbReference>
<dbReference type="EnsemblPlants" id="PNT61791">
    <property type="protein sequence ID" value="PNT61791"/>
    <property type="gene ID" value="BRADI_5g20757v3"/>
</dbReference>
<reference evidence="3" key="3">
    <citation type="submission" date="2018-08" db="UniProtKB">
        <authorList>
            <consortium name="EnsemblPlants"/>
        </authorList>
    </citation>
    <scope>IDENTIFICATION</scope>
    <source>
        <strain evidence="3">cv. Bd21</strain>
    </source>
</reference>
<dbReference type="AlphaFoldDB" id="A0A2K2CID4"/>
<dbReference type="PANTHER" id="PTHR33116:SF87">
    <property type="entry name" value="OS01G0158850 PROTEIN"/>
    <property type="match status" value="1"/>
</dbReference>
<dbReference type="Gramene" id="PNT61791">
    <property type="protein sequence ID" value="PNT61791"/>
    <property type="gene ID" value="BRADI_5g20757v3"/>
</dbReference>
<organism evidence="2">
    <name type="scientific">Brachypodium distachyon</name>
    <name type="common">Purple false brome</name>
    <name type="synonym">Trachynia distachya</name>
    <dbReference type="NCBI Taxonomy" id="15368"/>
    <lineage>
        <taxon>Eukaryota</taxon>
        <taxon>Viridiplantae</taxon>
        <taxon>Streptophyta</taxon>
        <taxon>Embryophyta</taxon>
        <taxon>Tracheophyta</taxon>
        <taxon>Spermatophyta</taxon>
        <taxon>Magnoliopsida</taxon>
        <taxon>Liliopsida</taxon>
        <taxon>Poales</taxon>
        <taxon>Poaceae</taxon>
        <taxon>BOP clade</taxon>
        <taxon>Pooideae</taxon>
        <taxon>Stipodae</taxon>
        <taxon>Brachypodieae</taxon>
        <taxon>Brachypodium</taxon>
    </lineage>
</organism>
<feature type="domain" description="Reverse transcriptase zinc-binding" evidence="1">
    <location>
        <begin position="226"/>
        <end position="308"/>
    </location>
</feature>
<keyword evidence="4" id="KW-1185">Reference proteome</keyword>
<name>A0A2K2CID4_BRADI</name>